<evidence type="ECO:0000259" key="1">
    <source>
        <dbReference type="Pfam" id="PF13966"/>
    </source>
</evidence>
<organism evidence="2 3">
    <name type="scientific">Digitaria exilis</name>
    <dbReference type="NCBI Taxonomy" id="1010633"/>
    <lineage>
        <taxon>Eukaryota</taxon>
        <taxon>Viridiplantae</taxon>
        <taxon>Streptophyta</taxon>
        <taxon>Embryophyta</taxon>
        <taxon>Tracheophyta</taxon>
        <taxon>Spermatophyta</taxon>
        <taxon>Magnoliopsida</taxon>
        <taxon>Liliopsida</taxon>
        <taxon>Poales</taxon>
        <taxon>Poaceae</taxon>
        <taxon>PACMAD clade</taxon>
        <taxon>Panicoideae</taxon>
        <taxon>Panicodae</taxon>
        <taxon>Paniceae</taxon>
        <taxon>Anthephorinae</taxon>
        <taxon>Digitaria</taxon>
    </lineage>
</organism>
<name>A0A835C556_9POAL</name>
<dbReference type="Pfam" id="PF13966">
    <property type="entry name" value="zf-RVT"/>
    <property type="match status" value="1"/>
</dbReference>
<dbReference type="AlphaFoldDB" id="A0A835C556"/>
<sequence length="214" mass="24641">MDNRSNIHNGLSLSGLLLRAICDPRSKGIWKSRAPNKCKFFLWLALHDRCWTVDRRRRHGLQDTDACALCHTEPETINHLLITCSFSREVWLMALSAIGCQHLTPSATPSSIADWWTTSRKQMDKAARKTFDALVVLICWSVWLERNARTFDNRTKTSQQLAHGIAEEAAVWVRATYSSLQVFAQQFGYRFGRESVLCNKPVQKMWLPYMGHFL</sequence>
<accession>A0A835C556</accession>
<dbReference type="EMBL" id="JACEFO010001671">
    <property type="protein sequence ID" value="KAF8722498.1"/>
    <property type="molecule type" value="Genomic_DNA"/>
</dbReference>
<evidence type="ECO:0000313" key="3">
    <source>
        <dbReference type="Proteomes" id="UP000636709"/>
    </source>
</evidence>
<evidence type="ECO:0000313" key="2">
    <source>
        <dbReference type="EMBL" id="KAF8722498.1"/>
    </source>
</evidence>
<proteinExistence type="predicted"/>
<reference evidence="2" key="1">
    <citation type="submission" date="2020-07" db="EMBL/GenBank/DDBJ databases">
        <title>Genome sequence and genetic diversity analysis of an under-domesticated orphan crop, white fonio (Digitaria exilis).</title>
        <authorList>
            <person name="Bennetzen J.L."/>
            <person name="Chen S."/>
            <person name="Ma X."/>
            <person name="Wang X."/>
            <person name="Yssel A.E.J."/>
            <person name="Chaluvadi S.R."/>
            <person name="Johnson M."/>
            <person name="Gangashetty P."/>
            <person name="Hamidou F."/>
            <person name="Sanogo M.D."/>
            <person name="Zwaenepoel A."/>
            <person name="Wallace J."/>
            <person name="Van De Peer Y."/>
            <person name="Van Deynze A."/>
        </authorList>
    </citation>
    <scope>NUCLEOTIDE SEQUENCE</scope>
    <source>
        <tissue evidence="2">Leaves</tissue>
    </source>
</reference>
<feature type="domain" description="Reverse transcriptase zinc-binding" evidence="1">
    <location>
        <begin position="26"/>
        <end position="91"/>
    </location>
</feature>
<dbReference type="OrthoDB" id="693507at2759"/>
<dbReference type="PANTHER" id="PTHR47746:SF40">
    <property type="entry name" value="OS04G0563550 PROTEIN"/>
    <property type="match status" value="1"/>
</dbReference>
<gene>
    <name evidence="2" type="ORF">HU200_022325</name>
</gene>
<dbReference type="Proteomes" id="UP000636709">
    <property type="component" value="Unassembled WGS sequence"/>
</dbReference>
<protein>
    <recommendedName>
        <fullName evidence="1">Reverse transcriptase zinc-binding domain-containing protein</fullName>
    </recommendedName>
</protein>
<keyword evidence="3" id="KW-1185">Reference proteome</keyword>
<dbReference type="InterPro" id="IPR026960">
    <property type="entry name" value="RVT-Znf"/>
</dbReference>
<dbReference type="PANTHER" id="PTHR47746">
    <property type="entry name" value="ZF-RVT DOMAIN-CONTAINING PROTEIN"/>
    <property type="match status" value="1"/>
</dbReference>
<comment type="caution">
    <text evidence="2">The sequence shown here is derived from an EMBL/GenBank/DDBJ whole genome shotgun (WGS) entry which is preliminary data.</text>
</comment>